<dbReference type="InterPro" id="IPR052515">
    <property type="entry name" value="Gfo/Idh/MocA_Oxidoreductase"/>
</dbReference>
<name>A0A2S6HPH9_9FIRM</name>
<dbReference type="InterPro" id="IPR055170">
    <property type="entry name" value="GFO_IDH_MocA-like_dom"/>
</dbReference>
<dbReference type="SUPFAM" id="SSF55347">
    <property type="entry name" value="Glyceraldehyde-3-phosphate dehydrogenase-like, C-terminal domain"/>
    <property type="match status" value="1"/>
</dbReference>
<organism evidence="3 4">
    <name type="scientific">Lacrimispora xylanisolvens</name>
    <dbReference type="NCBI Taxonomy" id="384636"/>
    <lineage>
        <taxon>Bacteria</taxon>
        <taxon>Bacillati</taxon>
        <taxon>Bacillota</taxon>
        <taxon>Clostridia</taxon>
        <taxon>Lachnospirales</taxon>
        <taxon>Lachnospiraceae</taxon>
        <taxon>Lacrimispora</taxon>
    </lineage>
</organism>
<dbReference type="RefSeq" id="WP_104438205.1">
    <property type="nucleotide sequence ID" value="NZ_PTJA01000010.1"/>
</dbReference>
<evidence type="ECO:0000259" key="1">
    <source>
        <dbReference type="Pfam" id="PF01408"/>
    </source>
</evidence>
<dbReference type="SUPFAM" id="SSF51735">
    <property type="entry name" value="NAD(P)-binding Rossmann-fold domains"/>
    <property type="match status" value="1"/>
</dbReference>
<dbReference type="AlphaFoldDB" id="A0A2S6HPH9"/>
<dbReference type="Proteomes" id="UP000237749">
    <property type="component" value="Unassembled WGS sequence"/>
</dbReference>
<dbReference type="PANTHER" id="PTHR43249:SF1">
    <property type="entry name" value="D-GLUCOSIDE 3-DEHYDROGENASE"/>
    <property type="match status" value="1"/>
</dbReference>
<dbReference type="Gene3D" id="3.30.360.10">
    <property type="entry name" value="Dihydrodipicolinate Reductase, domain 2"/>
    <property type="match status" value="1"/>
</dbReference>
<evidence type="ECO:0000313" key="3">
    <source>
        <dbReference type="EMBL" id="PPK79330.1"/>
    </source>
</evidence>
<dbReference type="OrthoDB" id="9795543at2"/>
<proteinExistence type="predicted"/>
<dbReference type="Pfam" id="PF22725">
    <property type="entry name" value="GFO_IDH_MocA_C3"/>
    <property type="match status" value="1"/>
</dbReference>
<dbReference type="Gene3D" id="3.40.50.720">
    <property type="entry name" value="NAD(P)-binding Rossmann-like Domain"/>
    <property type="match status" value="1"/>
</dbReference>
<feature type="domain" description="Gfo/Idh/MocA-like oxidoreductase N-terminal" evidence="1">
    <location>
        <begin position="3"/>
        <end position="101"/>
    </location>
</feature>
<dbReference type="Pfam" id="PF01408">
    <property type="entry name" value="GFO_IDH_MocA"/>
    <property type="match status" value="1"/>
</dbReference>
<dbReference type="InterPro" id="IPR036291">
    <property type="entry name" value="NAD(P)-bd_dom_sf"/>
</dbReference>
<sequence length="336" mass="37520">MKRAAVIGLGDISSIHMMCIQNNPEITLAAVCDIEENKRDQAPEGVPFYTSYQDMISREKPDVVHICLPHYLHVPVSIAAAEMGVHVLCEKPVALNQVQGQVFADFEAAHPDIHMGICLQNRFNESVEALKTVIDSGKYGRVCGAKGIVPWFRSRDYYESKPWRGKWDTAGGGCMINQSVHTLDLLYYLGGPVNGVKASVSQLLDYGIEVEDTVMANLFYENGAHGLFMATNANYKNESVQISIQLDQAEFAIIENVLYRINPDGSRERLAEDATFFGSKFYYGASHGKLINKFYDSIEKDNQDYLHVKDALMSIRLIDSIQESGRTGMFASLKEQ</sequence>
<reference evidence="3 4" key="1">
    <citation type="submission" date="2018-02" db="EMBL/GenBank/DDBJ databases">
        <title>Genomic Encyclopedia of Archaeal and Bacterial Type Strains, Phase II (KMG-II): from individual species to whole genera.</title>
        <authorList>
            <person name="Goeker M."/>
        </authorList>
    </citation>
    <scope>NUCLEOTIDE SEQUENCE [LARGE SCALE GENOMIC DNA]</scope>
    <source>
        <strain evidence="3 4">DSM 3808</strain>
    </source>
</reference>
<gene>
    <name evidence="3" type="ORF">BXY41_11049</name>
</gene>
<protein>
    <submittedName>
        <fullName evidence="3">Putative dehydrogenase</fullName>
    </submittedName>
</protein>
<comment type="caution">
    <text evidence="3">The sequence shown here is derived from an EMBL/GenBank/DDBJ whole genome shotgun (WGS) entry which is preliminary data.</text>
</comment>
<dbReference type="InterPro" id="IPR000683">
    <property type="entry name" value="Gfo/Idh/MocA-like_OxRdtase_N"/>
</dbReference>
<feature type="domain" description="GFO/IDH/MocA-like oxidoreductase" evidence="2">
    <location>
        <begin position="128"/>
        <end position="245"/>
    </location>
</feature>
<dbReference type="PANTHER" id="PTHR43249">
    <property type="entry name" value="UDP-N-ACETYL-2-AMINO-2-DEOXY-D-GLUCURONATE OXIDASE"/>
    <property type="match status" value="1"/>
</dbReference>
<keyword evidence="4" id="KW-1185">Reference proteome</keyword>
<dbReference type="EMBL" id="PTJA01000010">
    <property type="protein sequence ID" value="PPK79330.1"/>
    <property type="molecule type" value="Genomic_DNA"/>
</dbReference>
<dbReference type="GO" id="GO:0000166">
    <property type="term" value="F:nucleotide binding"/>
    <property type="evidence" value="ECO:0007669"/>
    <property type="project" value="InterPro"/>
</dbReference>
<evidence type="ECO:0000259" key="2">
    <source>
        <dbReference type="Pfam" id="PF22725"/>
    </source>
</evidence>
<accession>A0A2S6HPH9</accession>
<evidence type="ECO:0000313" key="4">
    <source>
        <dbReference type="Proteomes" id="UP000237749"/>
    </source>
</evidence>